<organism evidence="3 4">
    <name type="scientific">Alternaria alternata</name>
    <name type="common">Alternaria rot fungus</name>
    <name type="synonym">Torula alternata</name>
    <dbReference type="NCBI Taxonomy" id="5599"/>
    <lineage>
        <taxon>Eukaryota</taxon>
        <taxon>Fungi</taxon>
        <taxon>Dikarya</taxon>
        <taxon>Ascomycota</taxon>
        <taxon>Pezizomycotina</taxon>
        <taxon>Dothideomycetes</taxon>
        <taxon>Pleosporomycetidae</taxon>
        <taxon>Pleosporales</taxon>
        <taxon>Pleosporineae</taxon>
        <taxon>Pleosporaceae</taxon>
        <taxon>Alternaria</taxon>
        <taxon>Alternaria sect. Alternaria</taxon>
        <taxon>Alternaria alternata complex</taxon>
    </lineage>
</organism>
<feature type="compositionally biased region" description="Polar residues" evidence="1">
    <location>
        <begin position="23"/>
        <end position="49"/>
    </location>
</feature>
<proteinExistence type="predicted"/>
<evidence type="ECO:0000256" key="1">
    <source>
        <dbReference type="SAM" id="MobiDB-lite"/>
    </source>
</evidence>
<gene>
    <name evidence="3" type="ORF">CC77DRAFT_286940</name>
</gene>
<accession>A0A177DC07</accession>
<dbReference type="Proteomes" id="UP000077248">
    <property type="component" value="Unassembled WGS sequence"/>
</dbReference>
<keyword evidence="2" id="KW-0812">Transmembrane</keyword>
<evidence type="ECO:0000313" key="4">
    <source>
        <dbReference type="Proteomes" id="UP000077248"/>
    </source>
</evidence>
<keyword evidence="2" id="KW-0472">Membrane</keyword>
<keyword evidence="4" id="KW-1185">Reference proteome</keyword>
<dbReference type="EMBL" id="KV441487">
    <property type="protein sequence ID" value="OAG17323.1"/>
    <property type="molecule type" value="Genomic_DNA"/>
</dbReference>
<keyword evidence="2" id="KW-1133">Transmembrane helix</keyword>
<feature type="transmembrane region" description="Helical" evidence="2">
    <location>
        <begin position="146"/>
        <end position="163"/>
    </location>
</feature>
<dbReference type="KEGG" id="aalt:CC77DRAFT_286940"/>
<feature type="region of interest" description="Disordered" evidence="1">
    <location>
        <begin position="19"/>
        <end position="56"/>
    </location>
</feature>
<reference evidence="3 4" key="1">
    <citation type="submission" date="2016-05" db="EMBL/GenBank/DDBJ databases">
        <title>Comparative analysis of secretome profiles of manganese(II)-oxidizing ascomycete fungi.</title>
        <authorList>
            <consortium name="DOE Joint Genome Institute"/>
            <person name="Zeiner C.A."/>
            <person name="Purvine S.O."/>
            <person name="Zink E.M."/>
            <person name="Wu S."/>
            <person name="Pasa-Tolic L."/>
            <person name="Chaput D.L."/>
            <person name="Haridas S."/>
            <person name="Grigoriev I.V."/>
            <person name="Santelli C.M."/>
            <person name="Hansel C.M."/>
        </authorList>
    </citation>
    <scope>NUCLEOTIDE SEQUENCE [LARGE SCALE GENOMIC DNA]</scope>
    <source>
        <strain evidence="3 4">SRC1lrK2f</strain>
    </source>
</reference>
<dbReference type="AlphaFoldDB" id="A0A177DC07"/>
<dbReference type="RefSeq" id="XP_018382744.1">
    <property type="nucleotide sequence ID" value="XM_018531056.1"/>
</dbReference>
<name>A0A177DC07_ALTAL</name>
<dbReference type="VEuPathDB" id="FungiDB:CC77DRAFT_286940"/>
<dbReference type="GeneID" id="29116650"/>
<sequence>MTRRSQRISLSHFFQRRKEQKPYKTTTNIILQSPTKKSRPKAQSQSISPSLPPNQAPDIYTHKVLIKRHRIMLQHNIPFPSSNTFHQLHIAYARPLYTPAVRIIRTHTHTHISNGENCLSLSIRQKGKKNRSNRYIGGLRLQPGSLLFWVFFLQLGSLVIQIFRGARA</sequence>
<evidence type="ECO:0000256" key="2">
    <source>
        <dbReference type="SAM" id="Phobius"/>
    </source>
</evidence>
<protein>
    <submittedName>
        <fullName evidence="3">Uncharacterized protein</fullName>
    </submittedName>
</protein>
<evidence type="ECO:0000313" key="3">
    <source>
        <dbReference type="EMBL" id="OAG17323.1"/>
    </source>
</evidence>